<dbReference type="Proteomes" id="UP000886998">
    <property type="component" value="Unassembled WGS sequence"/>
</dbReference>
<dbReference type="EMBL" id="BMAV01021811">
    <property type="protein sequence ID" value="GFY76223.1"/>
    <property type="molecule type" value="Genomic_DNA"/>
</dbReference>
<evidence type="ECO:0000313" key="2">
    <source>
        <dbReference type="Proteomes" id="UP000886998"/>
    </source>
</evidence>
<gene>
    <name evidence="1" type="ORF">TNIN_42351</name>
</gene>
<name>A0A8X6YPR5_9ARAC</name>
<comment type="caution">
    <text evidence="1">The sequence shown here is derived from an EMBL/GenBank/DDBJ whole genome shotgun (WGS) entry which is preliminary data.</text>
</comment>
<dbReference type="AlphaFoldDB" id="A0A8X6YPR5"/>
<evidence type="ECO:0000313" key="1">
    <source>
        <dbReference type="EMBL" id="GFY76223.1"/>
    </source>
</evidence>
<organism evidence="1 2">
    <name type="scientific">Trichonephila inaurata madagascariensis</name>
    <dbReference type="NCBI Taxonomy" id="2747483"/>
    <lineage>
        <taxon>Eukaryota</taxon>
        <taxon>Metazoa</taxon>
        <taxon>Ecdysozoa</taxon>
        <taxon>Arthropoda</taxon>
        <taxon>Chelicerata</taxon>
        <taxon>Arachnida</taxon>
        <taxon>Araneae</taxon>
        <taxon>Araneomorphae</taxon>
        <taxon>Entelegynae</taxon>
        <taxon>Araneoidea</taxon>
        <taxon>Nephilidae</taxon>
        <taxon>Trichonephila</taxon>
        <taxon>Trichonephila inaurata</taxon>
    </lineage>
</organism>
<keyword evidence="2" id="KW-1185">Reference proteome</keyword>
<reference evidence="1" key="1">
    <citation type="submission" date="2020-08" db="EMBL/GenBank/DDBJ databases">
        <title>Multicomponent nature underlies the extraordinary mechanical properties of spider dragline silk.</title>
        <authorList>
            <person name="Kono N."/>
            <person name="Nakamura H."/>
            <person name="Mori M."/>
            <person name="Yoshida Y."/>
            <person name="Ohtoshi R."/>
            <person name="Malay A.D."/>
            <person name="Moran D.A.P."/>
            <person name="Tomita M."/>
            <person name="Numata K."/>
            <person name="Arakawa K."/>
        </authorList>
    </citation>
    <scope>NUCLEOTIDE SEQUENCE</scope>
</reference>
<sequence>MEQIQQLENTISGYDKLLSDPELGNMAVQYMKESMERIELLVIGSIVFMFNAKDVKNSDELLVLKIRDKW</sequence>
<accession>A0A8X6YPR5</accession>
<proteinExistence type="predicted"/>
<protein>
    <submittedName>
        <fullName evidence="1">Uncharacterized protein</fullName>
    </submittedName>
</protein>